<dbReference type="EMBL" id="CP026538">
    <property type="protein sequence ID" value="QAZ68644.1"/>
    <property type="molecule type" value="Genomic_DNA"/>
</dbReference>
<comment type="similarity">
    <text evidence="1">Belongs to the leucine-binding protein family.</text>
</comment>
<accession>A0A4P6HPM1</accession>
<feature type="chain" id="PRO_5020698526" evidence="5">
    <location>
        <begin position="25"/>
        <end position="391"/>
    </location>
</feature>
<evidence type="ECO:0000256" key="2">
    <source>
        <dbReference type="ARBA" id="ARBA00022448"/>
    </source>
</evidence>
<feature type="domain" description="Leucine-binding protein" evidence="6">
    <location>
        <begin position="27"/>
        <end position="372"/>
    </location>
</feature>
<evidence type="ECO:0000256" key="3">
    <source>
        <dbReference type="ARBA" id="ARBA00022729"/>
    </source>
</evidence>
<evidence type="ECO:0000313" key="7">
    <source>
        <dbReference type="EMBL" id="QAZ68644.1"/>
    </source>
</evidence>
<evidence type="ECO:0000313" key="8">
    <source>
        <dbReference type="Proteomes" id="UP000293296"/>
    </source>
</evidence>
<dbReference type="InterPro" id="IPR028081">
    <property type="entry name" value="Leu-bd"/>
</dbReference>
<dbReference type="Gene3D" id="3.40.50.2300">
    <property type="match status" value="2"/>
</dbReference>
<dbReference type="RefSeq" id="WP_129354281.1">
    <property type="nucleotide sequence ID" value="NZ_CP026538.1"/>
</dbReference>
<reference evidence="7 8" key="1">
    <citation type="submission" date="2018-02" db="EMBL/GenBank/DDBJ databases">
        <title>Genome sequence of Desulfovibrio carbinolicus DSM 3852.</title>
        <authorList>
            <person name="Wilbanks E."/>
            <person name="Skennerton C.T."/>
            <person name="Orphan V.J."/>
        </authorList>
    </citation>
    <scope>NUCLEOTIDE SEQUENCE [LARGE SCALE GENOMIC DNA]</scope>
    <source>
        <strain evidence="7 8">DSM 3852</strain>
    </source>
</reference>
<dbReference type="KEGG" id="dcb:C3Y92_15970"/>
<evidence type="ECO:0000256" key="1">
    <source>
        <dbReference type="ARBA" id="ARBA00010062"/>
    </source>
</evidence>
<dbReference type="CDD" id="cd06334">
    <property type="entry name" value="PBP1_ABC_ligand_binding-like"/>
    <property type="match status" value="1"/>
</dbReference>
<dbReference type="Pfam" id="PF13458">
    <property type="entry name" value="Peripla_BP_6"/>
    <property type="match status" value="1"/>
</dbReference>
<feature type="signal peptide" evidence="5">
    <location>
        <begin position="1"/>
        <end position="24"/>
    </location>
</feature>
<dbReference type="PANTHER" id="PTHR47235">
    <property type="entry name" value="BLR6548 PROTEIN"/>
    <property type="match status" value="1"/>
</dbReference>
<keyword evidence="3 5" id="KW-0732">Signal</keyword>
<dbReference type="SUPFAM" id="SSF53822">
    <property type="entry name" value="Periplasmic binding protein-like I"/>
    <property type="match status" value="1"/>
</dbReference>
<keyword evidence="4" id="KW-0029">Amino-acid transport</keyword>
<proteinExistence type="inferred from homology"/>
<name>A0A4P6HPM1_9BACT</name>
<dbReference type="Proteomes" id="UP000293296">
    <property type="component" value="Chromosome"/>
</dbReference>
<protein>
    <submittedName>
        <fullName evidence="7">ABC transporter substrate-binding protein</fullName>
    </submittedName>
</protein>
<organism evidence="7 8">
    <name type="scientific">Solidesulfovibrio carbinolicus</name>
    <dbReference type="NCBI Taxonomy" id="296842"/>
    <lineage>
        <taxon>Bacteria</taxon>
        <taxon>Pseudomonadati</taxon>
        <taxon>Thermodesulfobacteriota</taxon>
        <taxon>Desulfovibrionia</taxon>
        <taxon>Desulfovibrionales</taxon>
        <taxon>Desulfovibrionaceae</taxon>
        <taxon>Solidesulfovibrio</taxon>
    </lineage>
</organism>
<dbReference type="PANTHER" id="PTHR47235:SF1">
    <property type="entry name" value="BLR6548 PROTEIN"/>
    <property type="match status" value="1"/>
</dbReference>
<evidence type="ECO:0000259" key="6">
    <source>
        <dbReference type="Pfam" id="PF13458"/>
    </source>
</evidence>
<sequence>MKRLAKLLTLALAWTLAVPGVVRAEETVNIGLLSDLSGPTSAVGVPYSEGIKDAAKYLNENGGIAGKPIKLIEVDYAYNAQQALSAYKRFTSQDKIVALQGWGTQDTEALTKFVGKDQIPTLSASYSAHLTDPAKAPYNFFVAADYSTQIRGALKYFKGNWKEARAPKVAFVYPDHPYGLVPIPAAKDYAKELGFELVGDETVALGAMDAMAQMLRLQKLAPDYVWIGGTTPSAAVIMKDAQKLGFKTTFFCNIWGVDESLFKLAGDAAGGAYSLQTAVVYGQKVPGMAVIEKLTGGTPKMTHYIRGFASMLVMAEGLKIAAAKGPLTGPAIKDALETLRDYNPMGLTPPISFFPNDHRPNMSVIIYKVEAGKMVEVATETLERKPEWLGK</sequence>
<dbReference type="InterPro" id="IPR000709">
    <property type="entry name" value="Leu_Ile_Val-bd"/>
</dbReference>
<dbReference type="OrthoDB" id="24024at2"/>
<evidence type="ECO:0000256" key="4">
    <source>
        <dbReference type="ARBA" id="ARBA00022970"/>
    </source>
</evidence>
<dbReference type="GO" id="GO:0006865">
    <property type="term" value="P:amino acid transport"/>
    <property type="evidence" value="ECO:0007669"/>
    <property type="project" value="UniProtKB-KW"/>
</dbReference>
<keyword evidence="2" id="KW-0813">Transport</keyword>
<evidence type="ECO:0000256" key="5">
    <source>
        <dbReference type="SAM" id="SignalP"/>
    </source>
</evidence>
<gene>
    <name evidence="7" type="ORF">C3Y92_15970</name>
</gene>
<dbReference type="AlphaFoldDB" id="A0A4P6HPM1"/>
<dbReference type="PRINTS" id="PR00337">
    <property type="entry name" value="LEUILEVALBP"/>
</dbReference>
<dbReference type="InterPro" id="IPR028082">
    <property type="entry name" value="Peripla_BP_I"/>
</dbReference>
<keyword evidence="8" id="KW-1185">Reference proteome</keyword>